<dbReference type="RefSeq" id="WP_055257033.1">
    <property type="nucleotide sequence ID" value="NZ_CABIXL010000001.1"/>
</dbReference>
<keyword evidence="10 12" id="KW-0289">Folate biosynthesis</keyword>
<keyword evidence="9 12" id="KW-0460">Magnesium</keyword>
<dbReference type="GO" id="GO:0004156">
    <property type="term" value="F:dihydropteroate synthase activity"/>
    <property type="evidence" value="ECO:0007669"/>
    <property type="project" value="UniProtKB-EC"/>
</dbReference>
<comment type="similarity">
    <text evidence="4 12">Belongs to the DHPS family.</text>
</comment>
<proteinExistence type="inferred from homology"/>
<protein>
    <recommendedName>
        <fullName evidence="6 12">Dihydropteroate synthase</fullName>
        <shortName evidence="12">DHPS</shortName>
        <ecNumber evidence="5 12">2.5.1.15</ecNumber>
    </recommendedName>
    <alternativeName>
        <fullName evidence="11 12">Dihydropteroate pyrophosphorylase</fullName>
    </alternativeName>
</protein>
<accession>A0ABP2AQX4</accession>
<dbReference type="Gene3D" id="3.20.20.20">
    <property type="entry name" value="Dihydropteroate synthase-like"/>
    <property type="match status" value="1"/>
</dbReference>
<dbReference type="PROSITE" id="PS00792">
    <property type="entry name" value="DHPS_1"/>
    <property type="match status" value="1"/>
</dbReference>
<organism evidence="14 15">
    <name type="scientific">Sarcina ventriculi</name>
    <name type="common">Clostridium ventriculi</name>
    <dbReference type="NCBI Taxonomy" id="1267"/>
    <lineage>
        <taxon>Bacteria</taxon>
        <taxon>Bacillati</taxon>
        <taxon>Bacillota</taxon>
        <taxon>Clostridia</taxon>
        <taxon>Eubacteriales</taxon>
        <taxon>Clostridiaceae</taxon>
        <taxon>Sarcina</taxon>
    </lineage>
</organism>
<keyword evidence="7 12" id="KW-0808">Transferase</keyword>
<evidence type="ECO:0000256" key="7">
    <source>
        <dbReference type="ARBA" id="ARBA00022679"/>
    </source>
</evidence>
<comment type="caution">
    <text evidence="14">The sequence shown here is derived from an EMBL/GenBank/DDBJ whole genome shotgun (WGS) entry which is preliminary data.</text>
</comment>
<sequence length="269" mass="30062">MKIGVKNFDLGKRTIIMGILNLTPDSFSDGGEFNSIENALRQVEKLIKEGVDIIDIGGESTRPNHTPVTEEEEIRRVIPIIKAIREKYDIPLSIDTYKGKVAEEAIKAGVNLINDVWGLKKDSYMAKVAGKYNIPCCIMHNREDSNYNDDIINVMKKDLRQSIDLAIENGLSKENIILDPGIGFAKSYEDNLDVLNRLEELRDLGYPILLGTSRKSVIGNTLNLPPKERLEGTLATTALGIVKGCDFIRVHDVLENKRVAIMTDAIVRR</sequence>
<dbReference type="PANTHER" id="PTHR20941:SF1">
    <property type="entry name" value="FOLIC ACID SYNTHESIS PROTEIN FOL1"/>
    <property type="match status" value="1"/>
</dbReference>
<reference evidence="14 15" key="1">
    <citation type="submission" date="2015-09" db="EMBL/GenBank/DDBJ databases">
        <authorList>
            <consortium name="Pathogen Informatics"/>
            <person name="Wu L."/>
            <person name="Ma J."/>
        </authorList>
    </citation>
    <scope>NUCLEOTIDE SEQUENCE [LARGE SCALE GENOMIC DNA]</scope>
    <source>
        <strain evidence="14 15">2789STDY5834858</strain>
    </source>
</reference>
<evidence type="ECO:0000313" key="15">
    <source>
        <dbReference type="Proteomes" id="UP000095488"/>
    </source>
</evidence>
<evidence type="ECO:0000256" key="1">
    <source>
        <dbReference type="ARBA" id="ARBA00000012"/>
    </source>
</evidence>
<comment type="function">
    <text evidence="12">Catalyzes the condensation of para-aminobenzoate (pABA) with 6-hydroxymethyl-7,8-dihydropterin diphosphate (DHPt-PP) to form 7,8-dihydropteroate (H2Pte), the immediate precursor of folate derivatives.</text>
</comment>
<keyword evidence="8 12" id="KW-0479">Metal-binding</keyword>
<evidence type="ECO:0000256" key="9">
    <source>
        <dbReference type="ARBA" id="ARBA00022842"/>
    </source>
</evidence>
<evidence type="ECO:0000256" key="3">
    <source>
        <dbReference type="ARBA" id="ARBA00004763"/>
    </source>
</evidence>
<comment type="pathway">
    <text evidence="3 12">Cofactor biosynthesis; tetrahydrofolate biosynthesis; 7,8-dihydrofolate from 2-amino-4-hydroxy-6-hydroxymethyl-7,8-dihydropteridine diphosphate and 4-aminobenzoate: step 1/2.</text>
</comment>
<evidence type="ECO:0000259" key="13">
    <source>
        <dbReference type="PROSITE" id="PS50972"/>
    </source>
</evidence>
<dbReference type="SUPFAM" id="SSF51717">
    <property type="entry name" value="Dihydropteroate synthetase-like"/>
    <property type="match status" value="1"/>
</dbReference>
<comment type="catalytic activity">
    <reaction evidence="1">
        <text>(7,8-dihydropterin-6-yl)methyl diphosphate + 4-aminobenzoate = 7,8-dihydropteroate + diphosphate</text>
        <dbReference type="Rhea" id="RHEA:19949"/>
        <dbReference type="ChEBI" id="CHEBI:17836"/>
        <dbReference type="ChEBI" id="CHEBI:17839"/>
        <dbReference type="ChEBI" id="CHEBI:33019"/>
        <dbReference type="ChEBI" id="CHEBI:72950"/>
        <dbReference type="EC" id="2.5.1.15"/>
    </reaction>
</comment>
<evidence type="ECO:0000256" key="11">
    <source>
        <dbReference type="ARBA" id="ARBA00030193"/>
    </source>
</evidence>
<comment type="cofactor">
    <cofactor evidence="2 12">
        <name>Mg(2+)</name>
        <dbReference type="ChEBI" id="CHEBI:18420"/>
    </cofactor>
</comment>
<name>A0ABP2AQX4_SARVE</name>
<evidence type="ECO:0000256" key="5">
    <source>
        <dbReference type="ARBA" id="ARBA00012458"/>
    </source>
</evidence>
<gene>
    <name evidence="14" type="primary">folP</name>
    <name evidence="14" type="ORF">ERS852473_00125</name>
</gene>
<evidence type="ECO:0000256" key="4">
    <source>
        <dbReference type="ARBA" id="ARBA00009503"/>
    </source>
</evidence>
<dbReference type="InterPro" id="IPR045031">
    <property type="entry name" value="DHP_synth-like"/>
</dbReference>
<dbReference type="PROSITE" id="PS00793">
    <property type="entry name" value="DHPS_2"/>
    <property type="match status" value="1"/>
</dbReference>
<keyword evidence="15" id="KW-1185">Reference proteome</keyword>
<dbReference type="InterPro" id="IPR000489">
    <property type="entry name" value="Pterin-binding_dom"/>
</dbReference>
<evidence type="ECO:0000256" key="10">
    <source>
        <dbReference type="ARBA" id="ARBA00022909"/>
    </source>
</evidence>
<evidence type="ECO:0000256" key="2">
    <source>
        <dbReference type="ARBA" id="ARBA00001946"/>
    </source>
</evidence>
<dbReference type="EC" id="2.5.1.15" evidence="5 12"/>
<evidence type="ECO:0000313" key="14">
    <source>
        <dbReference type="EMBL" id="CUN43663.1"/>
    </source>
</evidence>
<dbReference type="NCBIfam" id="TIGR01496">
    <property type="entry name" value="DHPS"/>
    <property type="match status" value="1"/>
</dbReference>
<dbReference type="InterPro" id="IPR006390">
    <property type="entry name" value="DHP_synth_dom"/>
</dbReference>
<dbReference type="PANTHER" id="PTHR20941">
    <property type="entry name" value="FOLATE SYNTHESIS PROTEINS"/>
    <property type="match status" value="1"/>
</dbReference>
<evidence type="ECO:0000256" key="6">
    <source>
        <dbReference type="ARBA" id="ARBA00016919"/>
    </source>
</evidence>
<evidence type="ECO:0000256" key="12">
    <source>
        <dbReference type="RuleBase" id="RU361205"/>
    </source>
</evidence>
<dbReference type="CDD" id="cd00739">
    <property type="entry name" value="DHPS"/>
    <property type="match status" value="1"/>
</dbReference>
<dbReference type="PROSITE" id="PS50972">
    <property type="entry name" value="PTERIN_BINDING"/>
    <property type="match status" value="1"/>
</dbReference>
<dbReference type="EMBL" id="CYZR01000001">
    <property type="protein sequence ID" value="CUN43663.1"/>
    <property type="molecule type" value="Genomic_DNA"/>
</dbReference>
<feature type="domain" description="Pterin-binding" evidence="13">
    <location>
        <begin position="14"/>
        <end position="261"/>
    </location>
</feature>
<dbReference type="InterPro" id="IPR011005">
    <property type="entry name" value="Dihydropteroate_synth-like_sf"/>
</dbReference>
<dbReference type="Pfam" id="PF00809">
    <property type="entry name" value="Pterin_bind"/>
    <property type="match status" value="1"/>
</dbReference>
<evidence type="ECO:0000256" key="8">
    <source>
        <dbReference type="ARBA" id="ARBA00022723"/>
    </source>
</evidence>
<dbReference type="Proteomes" id="UP000095488">
    <property type="component" value="Unassembled WGS sequence"/>
</dbReference>